<organism evidence="12 13">
    <name type="scientific">Chitinophaga hostae</name>
    <dbReference type="NCBI Taxonomy" id="2831022"/>
    <lineage>
        <taxon>Bacteria</taxon>
        <taxon>Pseudomonadati</taxon>
        <taxon>Bacteroidota</taxon>
        <taxon>Chitinophagia</taxon>
        <taxon>Chitinophagales</taxon>
        <taxon>Chitinophagaceae</taxon>
        <taxon>Chitinophaga</taxon>
    </lineage>
</organism>
<dbReference type="Pfam" id="PF00288">
    <property type="entry name" value="GHMP_kinases_N"/>
    <property type="match status" value="1"/>
</dbReference>
<evidence type="ECO:0000256" key="1">
    <source>
        <dbReference type="ARBA" id="ARBA00009684"/>
    </source>
</evidence>
<evidence type="ECO:0000313" key="13">
    <source>
        <dbReference type="Proteomes" id="UP000676386"/>
    </source>
</evidence>
<dbReference type="Gene3D" id="3.30.70.890">
    <property type="entry name" value="GHMP kinase, C-terminal domain"/>
    <property type="match status" value="1"/>
</dbReference>
<keyword evidence="7 9" id="KW-0067">ATP-binding</keyword>
<dbReference type="Proteomes" id="UP000676386">
    <property type="component" value="Unassembled WGS sequence"/>
</dbReference>
<dbReference type="InterPro" id="IPR006204">
    <property type="entry name" value="GHMP_kinase_N_dom"/>
</dbReference>
<evidence type="ECO:0000259" key="11">
    <source>
        <dbReference type="Pfam" id="PF08544"/>
    </source>
</evidence>
<keyword evidence="4 9" id="KW-0808">Transferase</keyword>
<keyword evidence="6 9" id="KW-0418">Kinase</keyword>
<dbReference type="PANTHER" id="PTHR43527">
    <property type="entry name" value="4-DIPHOSPHOCYTIDYL-2-C-METHYL-D-ERYTHRITOL KINASE, CHLOROPLASTIC"/>
    <property type="match status" value="1"/>
</dbReference>
<dbReference type="InterPro" id="IPR013750">
    <property type="entry name" value="GHMP_kinase_C_dom"/>
</dbReference>
<comment type="caution">
    <text evidence="12">The sequence shown here is derived from an EMBL/GenBank/DDBJ whole genome shotgun (WGS) entry which is preliminary data.</text>
</comment>
<accession>A0ABS5J3V3</accession>
<dbReference type="PIRSF" id="PIRSF010376">
    <property type="entry name" value="IspE"/>
    <property type="match status" value="1"/>
</dbReference>
<keyword evidence="9" id="KW-0414">Isoprene biosynthesis</keyword>
<dbReference type="SUPFAM" id="SSF54211">
    <property type="entry name" value="Ribosomal protein S5 domain 2-like"/>
    <property type="match status" value="1"/>
</dbReference>
<evidence type="ECO:0000256" key="4">
    <source>
        <dbReference type="ARBA" id="ARBA00022679"/>
    </source>
</evidence>
<evidence type="ECO:0000256" key="9">
    <source>
        <dbReference type="HAMAP-Rule" id="MF_00061"/>
    </source>
</evidence>
<evidence type="ECO:0000259" key="10">
    <source>
        <dbReference type="Pfam" id="PF00288"/>
    </source>
</evidence>
<dbReference type="InterPro" id="IPR020568">
    <property type="entry name" value="Ribosomal_Su5_D2-typ_SF"/>
</dbReference>
<dbReference type="NCBIfam" id="TIGR00154">
    <property type="entry name" value="ispE"/>
    <property type="match status" value="1"/>
</dbReference>
<name>A0ABS5J3V3_9BACT</name>
<dbReference type="Gene3D" id="3.30.230.10">
    <property type="match status" value="1"/>
</dbReference>
<dbReference type="InterPro" id="IPR014721">
    <property type="entry name" value="Ribsml_uS5_D2-typ_fold_subgr"/>
</dbReference>
<dbReference type="InterPro" id="IPR004424">
    <property type="entry name" value="IspE"/>
</dbReference>
<comment type="pathway">
    <text evidence="9">Isoprenoid biosynthesis; isopentenyl diphosphate biosynthesis via DXP pathway; isopentenyl diphosphate from 1-deoxy-D-xylulose 5-phosphate: step 3/6.</text>
</comment>
<feature type="domain" description="GHMP kinase N-terminal" evidence="10">
    <location>
        <begin position="63"/>
        <end position="138"/>
    </location>
</feature>
<comment type="similarity">
    <text evidence="1 9">Belongs to the GHMP kinase family. IspE subfamily.</text>
</comment>
<keyword evidence="13" id="KW-1185">Reference proteome</keyword>
<comment type="function">
    <text evidence="9">Catalyzes the phosphorylation of the position 2 hydroxy group of 4-diphosphocytidyl-2C-methyl-D-erythritol.</text>
</comment>
<gene>
    <name evidence="9" type="primary">ispE</name>
    <name evidence="12" type="ORF">KE626_20720</name>
</gene>
<dbReference type="PANTHER" id="PTHR43527:SF2">
    <property type="entry name" value="4-DIPHOSPHOCYTIDYL-2-C-METHYL-D-ERYTHRITOL KINASE, CHLOROPLASTIC"/>
    <property type="match status" value="1"/>
</dbReference>
<evidence type="ECO:0000256" key="3">
    <source>
        <dbReference type="ARBA" id="ARBA00017473"/>
    </source>
</evidence>
<dbReference type="EC" id="2.7.1.148" evidence="2 9"/>
<feature type="binding site" evidence="9">
    <location>
        <begin position="91"/>
        <end position="101"/>
    </location>
    <ligand>
        <name>ATP</name>
        <dbReference type="ChEBI" id="CHEBI:30616"/>
    </ligand>
</feature>
<keyword evidence="5 9" id="KW-0547">Nucleotide-binding</keyword>
<evidence type="ECO:0000313" key="12">
    <source>
        <dbReference type="EMBL" id="MBS0029758.1"/>
    </source>
</evidence>
<dbReference type="RefSeq" id="WP_211974843.1">
    <property type="nucleotide sequence ID" value="NZ_CBFHAM010000122.1"/>
</dbReference>
<sequence length="269" mass="29259">MILFPNCKINLGLHVTNKRPDGFHDLETVFYPLPVNDALEAITHSELQFESSGIPVPGNAADNLCLKAFHLLKQDFPQLPALHIHLHKHIPIGAGLGGGSADAAFMLRLIDQKFQLGLTEAALLVYAAQLGSDCPFFIINKPCFATGRGEIIEPLTLDLSGYSFMLVHPGIHVNTGWAFKQLTPKAPAYALKEIIGQPVTTWKDVLVNDFEEAVFAAHPAIGKIKEQLYAAGAVYSAMSGSGSAVLGIFPKNKIADILWDASYRVFTIR</sequence>
<evidence type="ECO:0000256" key="8">
    <source>
        <dbReference type="ARBA" id="ARBA00032554"/>
    </source>
</evidence>
<dbReference type="HAMAP" id="MF_00061">
    <property type="entry name" value="IspE"/>
    <property type="match status" value="1"/>
</dbReference>
<dbReference type="InterPro" id="IPR036554">
    <property type="entry name" value="GHMP_kinase_C_sf"/>
</dbReference>
<proteinExistence type="inferred from homology"/>
<dbReference type="SUPFAM" id="SSF55060">
    <property type="entry name" value="GHMP Kinase, C-terminal domain"/>
    <property type="match status" value="1"/>
</dbReference>
<evidence type="ECO:0000256" key="6">
    <source>
        <dbReference type="ARBA" id="ARBA00022777"/>
    </source>
</evidence>
<feature type="domain" description="GHMP kinase C-terminal" evidence="11">
    <location>
        <begin position="208"/>
        <end position="255"/>
    </location>
</feature>
<comment type="catalytic activity">
    <reaction evidence="9">
        <text>4-CDP-2-C-methyl-D-erythritol + ATP = 4-CDP-2-C-methyl-D-erythritol 2-phosphate + ADP + H(+)</text>
        <dbReference type="Rhea" id="RHEA:18437"/>
        <dbReference type="ChEBI" id="CHEBI:15378"/>
        <dbReference type="ChEBI" id="CHEBI:30616"/>
        <dbReference type="ChEBI" id="CHEBI:57823"/>
        <dbReference type="ChEBI" id="CHEBI:57919"/>
        <dbReference type="ChEBI" id="CHEBI:456216"/>
        <dbReference type="EC" id="2.7.1.148"/>
    </reaction>
</comment>
<dbReference type="EMBL" id="JAGTXB010000010">
    <property type="protein sequence ID" value="MBS0029758.1"/>
    <property type="molecule type" value="Genomic_DNA"/>
</dbReference>
<feature type="active site" evidence="9">
    <location>
        <position position="133"/>
    </location>
</feature>
<evidence type="ECO:0000256" key="7">
    <source>
        <dbReference type="ARBA" id="ARBA00022840"/>
    </source>
</evidence>
<reference evidence="12 13" key="1">
    <citation type="submission" date="2021-04" db="EMBL/GenBank/DDBJ databases">
        <title>Chitinophaga sp. nov., isolated from the rhizosphere soil.</title>
        <authorList>
            <person name="He S."/>
        </authorList>
    </citation>
    <scope>NUCLEOTIDE SEQUENCE [LARGE SCALE GENOMIC DNA]</scope>
    <source>
        <strain evidence="12 13">2R12</strain>
    </source>
</reference>
<protein>
    <recommendedName>
        <fullName evidence="3 9">4-diphosphocytidyl-2-C-methyl-D-erythritol kinase</fullName>
        <shortName evidence="9">CMK</shortName>
        <ecNumber evidence="2 9">2.7.1.148</ecNumber>
    </recommendedName>
    <alternativeName>
        <fullName evidence="8 9">4-(cytidine-5'-diphospho)-2-C-methyl-D-erythritol kinase</fullName>
    </alternativeName>
</protein>
<dbReference type="Pfam" id="PF08544">
    <property type="entry name" value="GHMP_kinases_C"/>
    <property type="match status" value="1"/>
</dbReference>
<evidence type="ECO:0000256" key="5">
    <source>
        <dbReference type="ARBA" id="ARBA00022741"/>
    </source>
</evidence>
<dbReference type="GO" id="GO:0050515">
    <property type="term" value="F:4-(cytidine 5'-diphospho)-2-C-methyl-D-erythritol kinase activity"/>
    <property type="evidence" value="ECO:0007669"/>
    <property type="project" value="UniProtKB-EC"/>
</dbReference>
<evidence type="ECO:0000256" key="2">
    <source>
        <dbReference type="ARBA" id="ARBA00012052"/>
    </source>
</evidence>
<feature type="active site" evidence="9">
    <location>
        <position position="8"/>
    </location>
</feature>